<evidence type="ECO:0000256" key="1">
    <source>
        <dbReference type="SAM" id="MobiDB-lite"/>
    </source>
</evidence>
<gene>
    <name evidence="3" type="ORF">WMY93_024474</name>
</gene>
<feature type="region of interest" description="Disordered" evidence="1">
    <location>
        <begin position="28"/>
        <end position="47"/>
    </location>
</feature>
<comment type="caution">
    <text evidence="3">The sequence shown here is derived from an EMBL/GenBank/DDBJ whole genome shotgun (WGS) entry which is preliminary data.</text>
</comment>
<proteinExistence type="predicted"/>
<sequence length="101" mass="11595">MKLFYYNRFVEPIDRSAYKQWRSLNQTSDCSSDVLPTEETSEGRAETETVNLTFAEVMEAGPGGERGPRSEKNWTFNRPIRTQPHLDCKGYKALEKSLQSS</sequence>
<organism evidence="3 4">
    <name type="scientific">Mugilogobius chulae</name>
    <name type="common">yellowstripe goby</name>
    <dbReference type="NCBI Taxonomy" id="88201"/>
    <lineage>
        <taxon>Eukaryota</taxon>
        <taxon>Metazoa</taxon>
        <taxon>Chordata</taxon>
        <taxon>Craniata</taxon>
        <taxon>Vertebrata</taxon>
        <taxon>Euteleostomi</taxon>
        <taxon>Actinopterygii</taxon>
        <taxon>Neopterygii</taxon>
        <taxon>Teleostei</taxon>
        <taxon>Neoteleostei</taxon>
        <taxon>Acanthomorphata</taxon>
        <taxon>Gobiaria</taxon>
        <taxon>Gobiiformes</taxon>
        <taxon>Gobioidei</taxon>
        <taxon>Gobiidae</taxon>
        <taxon>Gobionellinae</taxon>
        <taxon>Mugilogobius</taxon>
    </lineage>
</organism>
<keyword evidence="4" id="KW-1185">Reference proteome</keyword>
<evidence type="ECO:0000313" key="3">
    <source>
        <dbReference type="EMBL" id="KAK7888914.1"/>
    </source>
</evidence>
<dbReference type="Pfam" id="PF25871">
    <property type="entry name" value="HTH_76"/>
    <property type="match status" value="1"/>
</dbReference>
<dbReference type="Proteomes" id="UP001460270">
    <property type="component" value="Unassembled WGS sequence"/>
</dbReference>
<name>A0AAW0NBM7_9GOBI</name>
<accession>A0AAW0NBM7</accession>
<evidence type="ECO:0000259" key="2">
    <source>
        <dbReference type="Pfam" id="PF25871"/>
    </source>
</evidence>
<feature type="domain" description="PEX14-like helix-turn-helix" evidence="2">
    <location>
        <begin position="1"/>
        <end position="25"/>
    </location>
</feature>
<dbReference type="AlphaFoldDB" id="A0AAW0NBM7"/>
<dbReference type="InterPro" id="IPR058841">
    <property type="entry name" value="HTH_76"/>
</dbReference>
<protein>
    <recommendedName>
        <fullName evidence="2">PEX14-like helix-turn-helix domain-containing protein</fullName>
    </recommendedName>
</protein>
<evidence type="ECO:0000313" key="4">
    <source>
        <dbReference type="Proteomes" id="UP001460270"/>
    </source>
</evidence>
<dbReference type="EMBL" id="JBBPFD010000018">
    <property type="protein sequence ID" value="KAK7888914.1"/>
    <property type="molecule type" value="Genomic_DNA"/>
</dbReference>
<reference evidence="4" key="1">
    <citation type="submission" date="2024-04" db="EMBL/GenBank/DDBJ databases">
        <title>Salinicola lusitanus LLJ914,a marine bacterium isolated from the Okinawa Trough.</title>
        <authorList>
            <person name="Li J."/>
        </authorList>
    </citation>
    <scope>NUCLEOTIDE SEQUENCE [LARGE SCALE GENOMIC DNA]</scope>
</reference>
<feature type="region of interest" description="Disordered" evidence="1">
    <location>
        <begin position="59"/>
        <end position="81"/>
    </location>
</feature>